<dbReference type="EC" id="4.6.1.12" evidence="4"/>
<dbReference type="GO" id="GO:0019288">
    <property type="term" value="P:isopentenyl diphosphate biosynthetic process, methylerythritol 4-phosphate pathway"/>
    <property type="evidence" value="ECO:0007669"/>
    <property type="project" value="UniProtKB-UniPathway"/>
</dbReference>
<evidence type="ECO:0000256" key="7">
    <source>
        <dbReference type="ARBA" id="ARBA00023239"/>
    </source>
</evidence>
<evidence type="ECO:0000256" key="4">
    <source>
        <dbReference type="ARBA" id="ARBA00012579"/>
    </source>
</evidence>
<evidence type="ECO:0000256" key="3">
    <source>
        <dbReference type="ARBA" id="ARBA00004709"/>
    </source>
</evidence>
<keyword evidence="6" id="KW-0414">Isoprene biosynthesis</keyword>
<dbReference type="PANTHER" id="PTHR43181">
    <property type="entry name" value="2-C-METHYL-D-ERYTHRITOL 2,4-CYCLODIPHOSPHATE SYNTHASE, CHLOROPLASTIC"/>
    <property type="match status" value="1"/>
</dbReference>
<evidence type="ECO:0000313" key="9">
    <source>
        <dbReference type="EMBL" id="SVE37240.1"/>
    </source>
</evidence>
<accession>A0A383CYW9</accession>
<comment type="pathway">
    <text evidence="3">Isoprenoid biosynthesis; isopentenyl diphosphate biosynthesis via DXP pathway; isopentenyl diphosphate from 1-deoxy-D-xylulose 5-phosphate: step 4/6.</text>
</comment>
<comment type="cofactor">
    <cofactor evidence="2">
        <name>a divalent metal cation</name>
        <dbReference type="ChEBI" id="CHEBI:60240"/>
    </cofactor>
</comment>
<feature type="domain" description="2-C-methyl-D-erythritol 2,4-cyclodiphosphate synthase" evidence="8">
    <location>
        <begin position="3"/>
        <end position="156"/>
    </location>
</feature>
<evidence type="ECO:0000256" key="1">
    <source>
        <dbReference type="ARBA" id="ARBA00000200"/>
    </source>
</evidence>
<dbReference type="SUPFAM" id="SSF69765">
    <property type="entry name" value="IpsF-like"/>
    <property type="match status" value="1"/>
</dbReference>
<sequence>MKLRIGQGVDVHQLLAGIPLIIGGVSIPYSKGSKGHSDGDVLYHAIVDAILGALALGDIGQYYPSDNKRWKDAPSRKFLKHAQYLMQEKGYAAVNIDATVILQEPHLSSYISEMRKNISHVLSISIDSVSVKATTTDSLGFTGTGVGIAATAVALLTETDGN</sequence>
<comment type="catalytic activity">
    <reaction evidence="1">
        <text>4-CDP-2-C-methyl-D-erythritol 2-phosphate = 2-C-methyl-D-erythritol 2,4-cyclic diphosphate + CMP</text>
        <dbReference type="Rhea" id="RHEA:23864"/>
        <dbReference type="ChEBI" id="CHEBI:57919"/>
        <dbReference type="ChEBI" id="CHEBI:58483"/>
        <dbReference type="ChEBI" id="CHEBI:60377"/>
        <dbReference type="EC" id="4.6.1.12"/>
    </reaction>
</comment>
<organism evidence="9">
    <name type="scientific">marine metagenome</name>
    <dbReference type="NCBI Taxonomy" id="408172"/>
    <lineage>
        <taxon>unclassified sequences</taxon>
        <taxon>metagenomes</taxon>
        <taxon>ecological metagenomes</taxon>
    </lineage>
</organism>
<evidence type="ECO:0000256" key="6">
    <source>
        <dbReference type="ARBA" id="ARBA00023229"/>
    </source>
</evidence>
<dbReference type="Gene3D" id="3.30.1330.50">
    <property type="entry name" value="2-C-methyl-D-erythritol 2,4-cyclodiphosphate synthase"/>
    <property type="match status" value="1"/>
</dbReference>
<dbReference type="GO" id="GO:0008685">
    <property type="term" value="F:2-C-methyl-D-erythritol 2,4-cyclodiphosphate synthase activity"/>
    <property type="evidence" value="ECO:0007669"/>
    <property type="project" value="UniProtKB-EC"/>
</dbReference>
<dbReference type="FunFam" id="3.30.1330.50:FF:000003">
    <property type="entry name" value="2-C-methyl-D-erythritol 2,4-cyclodiphosphate synthase"/>
    <property type="match status" value="1"/>
</dbReference>
<dbReference type="InterPro" id="IPR003526">
    <property type="entry name" value="MECDP_synthase"/>
</dbReference>
<dbReference type="EMBL" id="UINC01212770">
    <property type="protein sequence ID" value="SVE37240.1"/>
    <property type="molecule type" value="Genomic_DNA"/>
</dbReference>
<dbReference type="HAMAP" id="MF_00107">
    <property type="entry name" value="IspF"/>
    <property type="match status" value="1"/>
</dbReference>
<gene>
    <name evidence="9" type="ORF">METZ01_LOCUS490094</name>
</gene>
<dbReference type="PROSITE" id="PS01350">
    <property type="entry name" value="ISPF"/>
    <property type="match status" value="1"/>
</dbReference>
<keyword evidence="7" id="KW-0456">Lyase</keyword>
<keyword evidence="5" id="KW-0479">Metal-binding</keyword>
<dbReference type="NCBIfam" id="TIGR00151">
    <property type="entry name" value="ispF"/>
    <property type="match status" value="1"/>
</dbReference>
<dbReference type="UniPathway" id="UPA00056">
    <property type="reaction ID" value="UER00095"/>
</dbReference>
<dbReference type="InterPro" id="IPR036571">
    <property type="entry name" value="MECDP_synthase_sf"/>
</dbReference>
<dbReference type="InterPro" id="IPR020555">
    <property type="entry name" value="MECDP_synthase_CS"/>
</dbReference>
<dbReference type="Pfam" id="PF02542">
    <property type="entry name" value="YgbB"/>
    <property type="match status" value="1"/>
</dbReference>
<name>A0A383CYW9_9ZZZZ</name>
<protein>
    <recommendedName>
        <fullName evidence="4">2-C-methyl-D-erythritol 2,4-cyclodiphosphate synthase</fullName>
        <ecNumber evidence="4">4.6.1.12</ecNumber>
    </recommendedName>
</protein>
<evidence type="ECO:0000256" key="2">
    <source>
        <dbReference type="ARBA" id="ARBA00001968"/>
    </source>
</evidence>
<dbReference type="GO" id="GO:0046872">
    <property type="term" value="F:metal ion binding"/>
    <property type="evidence" value="ECO:0007669"/>
    <property type="project" value="UniProtKB-KW"/>
</dbReference>
<reference evidence="9" key="1">
    <citation type="submission" date="2018-05" db="EMBL/GenBank/DDBJ databases">
        <authorList>
            <person name="Lanie J.A."/>
            <person name="Ng W.-L."/>
            <person name="Kazmierczak K.M."/>
            <person name="Andrzejewski T.M."/>
            <person name="Davidsen T.M."/>
            <person name="Wayne K.J."/>
            <person name="Tettelin H."/>
            <person name="Glass J.I."/>
            <person name="Rusch D."/>
            <person name="Podicherti R."/>
            <person name="Tsui H.-C.T."/>
            <person name="Winkler M.E."/>
        </authorList>
    </citation>
    <scope>NUCLEOTIDE SEQUENCE</scope>
</reference>
<dbReference type="AlphaFoldDB" id="A0A383CYW9"/>
<proteinExistence type="inferred from homology"/>
<dbReference type="CDD" id="cd00554">
    <property type="entry name" value="MECDP_synthase"/>
    <property type="match status" value="1"/>
</dbReference>
<dbReference type="PANTHER" id="PTHR43181:SF1">
    <property type="entry name" value="2-C-METHYL-D-ERYTHRITOL 2,4-CYCLODIPHOSPHATE SYNTHASE, CHLOROPLASTIC"/>
    <property type="match status" value="1"/>
</dbReference>
<evidence type="ECO:0000256" key="5">
    <source>
        <dbReference type="ARBA" id="ARBA00022723"/>
    </source>
</evidence>
<evidence type="ECO:0000259" key="8">
    <source>
        <dbReference type="Pfam" id="PF02542"/>
    </source>
</evidence>
<dbReference type="GO" id="GO:0016114">
    <property type="term" value="P:terpenoid biosynthetic process"/>
    <property type="evidence" value="ECO:0007669"/>
    <property type="project" value="InterPro"/>
</dbReference>